<evidence type="ECO:0000256" key="1">
    <source>
        <dbReference type="SAM" id="SignalP"/>
    </source>
</evidence>
<feature type="signal peptide" evidence="1">
    <location>
        <begin position="1"/>
        <end position="23"/>
    </location>
</feature>
<dbReference type="OrthoDB" id="5622837at2"/>
<dbReference type="AlphaFoldDB" id="A0A2N9YG57"/>
<dbReference type="RefSeq" id="WP_062153191.1">
    <property type="nucleotide sequence ID" value="NZ_CP012373.2"/>
</dbReference>
<evidence type="ECO:0000313" key="3">
    <source>
        <dbReference type="Proteomes" id="UP000234271"/>
    </source>
</evidence>
<keyword evidence="1" id="KW-0732">Signal</keyword>
<proteinExistence type="predicted"/>
<reference evidence="3" key="1">
    <citation type="submission" date="2016-12" db="EMBL/GenBank/DDBJ databases">
        <title>Complete Genome Sequence of Beggiatoa leptomitiformis D-401.</title>
        <authorList>
            <person name="Fomenkov A."/>
            <person name="Vincze T."/>
            <person name="Grabovich M."/>
            <person name="Anton B.P."/>
            <person name="Dubinina G."/>
            <person name="Orlova M."/>
            <person name="Belousova E."/>
            <person name="Roberts R.J."/>
        </authorList>
    </citation>
    <scope>NUCLEOTIDE SEQUENCE [LARGE SCALE GENOMIC DNA]</scope>
    <source>
        <strain evidence="3">D-401</strain>
    </source>
</reference>
<gene>
    <name evidence="2" type="ORF">BLE401_12170</name>
</gene>
<dbReference type="EMBL" id="CP018889">
    <property type="protein sequence ID" value="AUI69369.1"/>
    <property type="molecule type" value="Genomic_DNA"/>
</dbReference>
<evidence type="ECO:0008006" key="4">
    <source>
        <dbReference type="Google" id="ProtNLM"/>
    </source>
</evidence>
<name>A0A2N9YG57_9GAMM</name>
<dbReference type="Proteomes" id="UP000234271">
    <property type="component" value="Chromosome"/>
</dbReference>
<protein>
    <recommendedName>
        <fullName evidence="4">Big-1 domain-containing protein</fullName>
    </recommendedName>
</protein>
<evidence type="ECO:0000313" key="2">
    <source>
        <dbReference type="EMBL" id="AUI69369.1"/>
    </source>
</evidence>
<sequence length="955" mass="98459">MNLKKTALASAIALTLATGSVMAVTTTVGGEFILDKSTVTAGGVVNLALLGLDKSGAVDRFGEQQGSVIIAVVNTIKGEIIGGSTYPGATPDDARPLSGQFSSQVRYFRLNQGNGQVSINYPANVTGTDTITITLQERVPTTGGGVEFHTIATADRVVTVNPPSSDPKALGITGFKASDLDPEKPLGTTDDVNDVDGITGKMTAGVAGAQIFIEAENASAAGEVTVTLRKKGSTTGTAYTAQMQKGEAIVTIDDKVTSAGSYYIEATFKGFTGNSVDLLYADTVEVLSTGVPHSVTLTANKQRINVGAGQGATIKATLKDAFGNTTTSRAGTAITVEVKDANTVTTSVGTFDIPIVVGASSNSYMLGVAGNSAFAKASTAALTGTPLGANRTVISGIASSQSLAISAVDKSLIVTPLFVGMPQMAGTEFNAFTVNTSDSNINLGSVNILNVTSGESLTVNRDPNTNIAQGFFKTATDGAMYLLSDSTGVYAQELVTAAGITRAAATSVQLRNAHNQVVTSVNTEVVSSTSTDRVAKIPEYSLKMFDTFGNSVTPGSPGGTGTFTASSSNAVSVQYVNTTTASSGIPSLPSSGMVEVTYATAGAKAFNGTDNIALAFDKPGLGTNTLTVTTNVSAPSTLATINAYITQEKIPTNSEVALTVEIVDQYGNPFPTTDVIVLFNDGLAVSDSLIQTPDVRDLSGNVIATGQKLFTTAGSRKVLVVGAGPVEGTFKLTFKNPDGTIKTERTFTVASAFEGQCSSSNLSACTTEATCVESLGFYAGDKCSVRPELTSTGSVFDPITGEVVEGTLNFFGGIYQAQKPEDGFNKTAVIPCFGPNNPVSIQVAFQVDSADVGKAGEVLFIGLLTIGEFNFSGWYMMDASNIVTWDGMSLAGLTAAKNVGELPALYSSTLYQDQFYSSGLLNLYVGYRNTAGKVVFSSSAIQANIVNSDTCPTTP</sequence>
<accession>A0A2N9YG57</accession>
<feature type="chain" id="PRO_5014731507" description="Big-1 domain-containing protein" evidence="1">
    <location>
        <begin position="24"/>
        <end position="955"/>
    </location>
</feature>
<organism evidence="2 3">
    <name type="scientific">Beggiatoa leptomitoformis</name>
    <dbReference type="NCBI Taxonomy" id="288004"/>
    <lineage>
        <taxon>Bacteria</taxon>
        <taxon>Pseudomonadati</taxon>
        <taxon>Pseudomonadota</taxon>
        <taxon>Gammaproteobacteria</taxon>
        <taxon>Thiotrichales</taxon>
        <taxon>Thiotrichaceae</taxon>
        <taxon>Beggiatoa</taxon>
    </lineage>
</organism>
<keyword evidence="3" id="KW-1185">Reference proteome</keyword>
<dbReference type="KEGG" id="blep:AL038_12095"/>